<comment type="cofactor">
    <cofactor evidence="1">
        <name>Mg(2+)</name>
        <dbReference type="ChEBI" id="CHEBI:18420"/>
    </cofactor>
</comment>
<dbReference type="PANTHER" id="PTHR11236:SF48">
    <property type="entry name" value="ISOCHORISMATE SYNTHASE MENF"/>
    <property type="match status" value="1"/>
</dbReference>
<protein>
    <recommendedName>
        <fullName evidence="5">Chorismate-utilising enzyme C-terminal domain-containing protein</fullName>
    </recommendedName>
</protein>
<name>A0AAD4GU24_ASPNN</name>
<dbReference type="Pfam" id="PF00425">
    <property type="entry name" value="Chorismate_bind"/>
    <property type="match status" value="1"/>
</dbReference>
<evidence type="ECO:0000259" key="5">
    <source>
        <dbReference type="Pfam" id="PF00425"/>
    </source>
</evidence>
<dbReference type="GO" id="GO:0000162">
    <property type="term" value="P:L-tryptophan biosynthetic process"/>
    <property type="evidence" value="ECO:0007669"/>
    <property type="project" value="TreeGrafter"/>
</dbReference>
<accession>A0AAD4GU24</accession>
<dbReference type="InterPro" id="IPR019999">
    <property type="entry name" value="Anth_synth_I-like"/>
</dbReference>
<dbReference type="NCBIfam" id="TIGR03494">
    <property type="entry name" value="salicyl_syn"/>
    <property type="match status" value="1"/>
</dbReference>
<dbReference type="AlphaFoldDB" id="A0AAD4GU24"/>
<reference evidence="6" key="2">
    <citation type="submission" date="2020-02" db="EMBL/GenBank/DDBJ databases">
        <authorList>
            <person name="Gilchrist C.L.M."/>
            <person name="Chooi Y.-H."/>
        </authorList>
    </citation>
    <scope>NUCLEOTIDE SEQUENCE</scope>
    <source>
        <strain evidence="6">MST-FP2251</strain>
    </source>
</reference>
<dbReference type="Gene3D" id="3.60.120.10">
    <property type="entry name" value="Anthranilate synthase"/>
    <property type="match status" value="1"/>
</dbReference>
<evidence type="ECO:0000256" key="1">
    <source>
        <dbReference type="ARBA" id="ARBA00001946"/>
    </source>
</evidence>
<dbReference type="InterPro" id="IPR005801">
    <property type="entry name" value="ADC_synthase"/>
</dbReference>
<keyword evidence="4" id="KW-0456">Lyase</keyword>
<dbReference type="SUPFAM" id="SSF56322">
    <property type="entry name" value="ADC synthase"/>
    <property type="match status" value="1"/>
</dbReference>
<dbReference type="GO" id="GO:0046872">
    <property type="term" value="F:metal ion binding"/>
    <property type="evidence" value="ECO:0007669"/>
    <property type="project" value="UniProtKB-KW"/>
</dbReference>
<evidence type="ECO:0000256" key="2">
    <source>
        <dbReference type="ARBA" id="ARBA00022723"/>
    </source>
</evidence>
<keyword evidence="3" id="KW-0460">Magnesium</keyword>
<sequence length="440" mass="48011">MTVLLTSISLRPGRPDSLERVATVLSKLKDDDYYAYERSGVWYMGIGTRSSLVIDPSGQKAILSSGGKEEVRSISGQVSDISREFTSAHADSGTRIYGYVGFNYALHTRGIPYTPGKWPLISLMVPRTEIVVRPEEITLSGVDNREVRELSELVNRVTCIDPSPGQAVDTHDNAAEYTSRVEAALREISAGDYVKVIPSRAVRLPQRVNMPATLLCGRRRNTPARSFCLRHSGLEATGFSPELVMSLHDGKLITEPLAGTRTREEAAGANGKKLKEELVSDPKEIVEHVISVKEAIGELDQLCSPGTVVVDDLMSVRPRGSVQHLGSSVSGTLAPEKDAWDAFNILFPSITATGIPKQGALEAIGRLESQPRELYSGAVLFIEDPRNWDAALVLRTVFQDGERQWLQAGAGIIAQSLPERELTETCEKLASTAPYIVTDL</sequence>
<reference evidence="6" key="1">
    <citation type="journal article" date="2019" name="Beilstein J. Org. Chem.">
        <title>Nanangenines: drimane sesquiterpenoids as the dominant metabolite cohort of a novel Australian fungus, Aspergillus nanangensis.</title>
        <authorList>
            <person name="Lacey H.J."/>
            <person name="Gilchrist C.L.M."/>
            <person name="Crombie A."/>
            <person name="Kalaitzis J.A."/>
            <person name="Vuong D."/>
            <person name="Rutledge P.J."/>
            <person name="Turner P."/>
            <person name="Pitt J.I."/>
            <person name="Lacey E."/>
            <person name="Chooi Y.H."/>
            <person name="Piggott A.M."/>
        </authorList>
    </citation>
    <scope>NUCLEOTIDE SEQUENCE</scope>
    <source>
        <strain evidence="6">MST-FP2251</strain>
    </source>
</reference>
<dbReference type="InterPro" id="IPR019996">
    <property type="entry name" value="Salicylate_synthase"/>
</dbReference>
<evidence type="ECO:0000256" key="3">
    <source>
        <dbReference type="ARBA" id="ARBA00022842"/>
    </source>
</evidence>
<keyword evidence="7" id="KW-1185">Reference proteome</keyword>
<dbReference type="GO" id="GO:0008909">
    <property type="term" value="F:isochorismate synthase activity"/>
    <property type="evidence" value="ECO:0007669"/>
    <property type="project" value="InterPro"/>
</dbReference>
<dbReference type="PANTHER" id="PTHR11236">
    <property type="entry name" value="AMINOBENZOATE/ANTHRANILATE SYNTHASE"/>
    <property type="match status" value="1"/>
</dbReference>
<evidence type="ECO:0000256" key="4">
    <source>
        <dbReference type="ARBA" id="ARBA00023239"/>
    </source>
</evidence>
<proteinExistence type="predicted"/>
<dbReference type="EMBL" id="VCAU01000052">
    <property type="protein sequence ID" value="KAF9888043.1"/>
    <property type="molecule type" value="Genomic_DNA"/>
</dbReference>
<dbReference type="InterPro" id="IPR015890">
    <property type="entry name" value="Chorismate_C"/>
</dbReference>
<gene>
    <name evidence="6" type="ORF">FE257_009307</name>
</gene>
<keyword evidence="2" id="KW-0479">Metal-binding</keyword>
<evidence type="ECO:0000313" key="6">
    <source>
        <dbReference type="EMBL" id="KAF9888043.1"/>
    </source>
</evidence>
<comment type="caution">
    <text evidence="6">The sequence shown here is derived from an EMBL/GenBank/DDBJ whole genome shotgun (WGS) entry which is preliminary data.</text>
</comment>
<feature type="domain" description="Chorismate-utilising enzyme C-terminal" evidence="5">
    <location>
        <begin position="174"/>
        <end position="428"/>
    </location>
</feature>
<dbReference type="Proteomes" id="UP001194746">
    <property type="component" value="Unassembled WGS sequence"/>
</dbReference>
<organism evidence="6 7">
    <name type="scientific">Aspergillus nanangensis</name>
    <dbReference type="NCBI Taxonomy" id="2582783"/>
    <lineage>
        <taxon>Eukaryota</taxon>
        <taxon>Fungi</taxon>
        <taxon>Dikarya</taxon>
        <taxon>Ascomycota</taxon>
        <taxon>Pezizomycotina</taxon>
        <taxon>Eurotiomycetes</taxon>
        <taxon>Eurotiomycetidae</taxon>
        <taxon>Eurotiales</taxon>
        <taxon>Aspergillaceae</taxon>
        <taxon>Aspergillus</taxon>
        <taxon>Aspergillus subgen. Circumdati</taxon>
    </lineage>
</organism>
<dbReference type="GO" id="GO:0016833">
    <property type="term" value="F:oxo-acid-lyase activity"/>
    <property type="evidence" value="ECO:0007669"/>
    <property type="project" value="InterPro"/>
</dbReference>
<evidence type="ECO:0000313" key="7">
    <source>
        <dbReference type="Proteomes" id="UP001194746"/>
    </source>
</evidence>